<dbReference type="Proteomes" id="UP000054524">
    <property type="component" value="Unassembled WGS sequence"/>
</dbReference>
<sequence length="105" mass="12478">MEKRKRTHWTAKYLKRINSTEVTLKRSQSKRSKTLPSTVKEIEIQPVFKKEKEQNTVRTPDRVIHTPKRKIVYISPHRNIIIPPTPHGASEEYISETRSRKRLFS</sequence>
<reference evidence="3 4" key="3">
    <citation type="journal article" date="2014" name="Genome Announc.">
        <title>Genome Sequence of the Microsporidian Species Nematocida sp1 Strain ERTm6 (ATCC PRA-372).</title>
        <authorList>
            <person name="Bakowski M.A."/>
            <person name="Priest M."/>
            <person name="Young S."/>
            <person name="Cuomo C.A."/>
            <person name="Troemel E.R."/>
        </authorList>
    </citation>
    <scope>NUCLEOTIDE SEQUENCE [LARGE SCALE GENOMIC DNA]</scope>
    <source>
        <strain evidence="3 4">ERTm6</strain>
    </source>
</reference>
<evidence type="ECO:0000313" key="3">
    <source>
        <dbReference type="EMBL" id="KFG25632.1"/>
    </source>
</evidence>
<organism evidence="2">
    <name type="scientific">Nematocida ausubeli (strain ATCC PRA-371 / ERTm2)</name>
    <name type="common">Nematode killer fungus</name>
    <dbReference type="NCBI Taxonomy" id="1913371"/>
    <lineage>
        <taxon>Eukaryota</taxon>
        <taxon>Fungi</taxon>
        <taxon>Fungi incertae sedis</taxon>
        <taxon>Microsporidia</taxon>
        <taxon>Nematocida</taxon>
    </lineage>
</organism>
<keyword evidence="4" id="KW-1185">Reference proteome</keyword>
<reference evidence="3" key="2">
    <citation type="submission" date="2012-10" db="EMBL/GenBank/DDBJ databases">
        <authorList>
            <consortium name="The Broad Institute Genome Sequencing Platform"/>
            <consortium name="The Broad Institute Genome Sequencing Center for Infectious Disease"/>
            <person name="Cuomo C."/>
            <person name="Troemel E."/>
            <person name="Walker B."/>
            <person name="Young S.K."/>
            <person name="Zeng Q."/>
            <person name="Gargeya S."/>
            <person name="Fitzgerald M."/>
            <person name="Haas B."/>
            <person name="Abouelleil A."/>
            <person name="Alvarado L."/>
            <person name="Arachchi H.M."/>
            <person name="Berlin A.M."/>
            <person name="Chapman S.B."/>
            <person name="Goldberg J."/>
            <person name="Griggs A."/>
            <person name="Gujja S."/>
            <person name="Hansen M."/>
            <person name="Howarth C."/>
            <person name="Imamovic A."/>
            <person name="Larimer J."/>
            <person name="McCowan C."/>
            <person name="Murphy C."/>
            <person name="Neiman D."/>
            <person name="Pearson M."/>
            <person name="Priest M."/>
            <person name="Roberts A."/>
            <person name="Saif S."/>
            <person name="Shea T."/>
            <person name="Sisk P."/>
            <person name="Sykes S."/>
            <person name="Wortman J."/>
            <person name="Nusbaum C."/>
            <person name="Birren B."/>
        </authorList>
    </citation>
    <scope>NUCLEOTIDE SEQUENCE</scope>
    <source>
        <strain evidence="3">ERTm6</strain>
    </source>
</reference>
<dbReference type="EMBL" id="JH604637">
    <property type="protein sequence ID" value="EHY64993.1"/>
    <property type="molecule type" value="Genomic_DNA"/>
</dbReference>
<dbReference type="HOGENOM" id="CLU_2237286_0_0_1"/>
<dbReference type="AlphaFoldDB" id="H8ZEM8"/>
<dbReference type="Proteomes" id="UP000005622">
    <property type="component" value="Unassembled WGS sequence"/>
</dbReference>
<feature type="region of interest" description="Disordered" evidence="1">
    <location>
        <begin position="82"/>
        <end position="105"/>
    </location>
</feature>
<dbReference type="EMBL" id="AKIJ01000004">
    <property type="protein sequence ID" value="KFG25632.1"/>
    <property type="molecule type" value="Genomic_DNA"/>
</dbReference>
<evidence type="ECO:0000313" key="2">
    <source>
        <dbReference type="EMBL" id="EHY64993.1"/>
    </source>
</evidence>
<accession>H8ZEM8</accession>
<dbReference type="OrthoDB" id="2186451at2759"/>
<gene>
    <name evidence="2" type="ORF">NERG_02049</name>
    <name evidence="3" type="ORF">NESG_01610</name>
</gene>
<reference evidence="2" key="1">
    <citation type="submission" date="2011-03" db="EMBL/GenBank/DDBJ databases">
        <title>The Genome Sequence of Nematocida sp1 strain ERTm2.</title>
        <authorList>
            <consortium name="The Broad Institute Genome Sequencing Platform"/>
            <consortium name="The Broad Institute Genome Sequencing Center for Infectious Disease"/>
            <person name="Cuomo C."/>
            <person name="Troemel E."/>
            <person name="Young S.K."/>
            <person name="Zeng Q."/>
            <person name="Gargeya S."/>
            <person name="Fitzgerald M."/>
            <person name="Haas B."/>
            <person name="Abouelleil A."/>
            <person name="Alvarado L."/>
            <person name="Arachchi H.M."/>
            <person name="Berlin A."/>
            <person name="Brown A."/>
            <person name="Chapman S.B."/>
            <person name="Chen Z."/>
            <person name="Dunbar C."/>
            <person name="Freedman E."/>
            <person name="Gearin G."/>
            <person name="Gellesch M."/>
            <person name="Goldberg J."/>
            <person name="Griggs A."/>
            <person name="Gujja S."/>
            <person name="Heilman E.R."/>
            <person name="Heiman D."/>
            <person name="Howarth C."/>
            <person name="Larson L."/>
            <person name="Lui A."/>
            <person name="MacDonald P.J.P."/>
            <person name="Mehta T."/>
            <person name="Montmayeur A."/>
            <person name="Murphy C."/>
            <person name="Neiman D."/>
            <person name="Pearson M."/>
            <person name="Priest M."/>
            <person name="Roberts A."/>
            <person name="Saif S."/>
            <person name="Shea T."/>
            <person name="Shenoy N."/>
            <person name="Sisk P."/>
            <person name="Stolte C."/>
            <person name="Sykes S."/>
            <person name="White J."/>
            <person name="Yandava C."/>
            <person name="Wortman J."/>
            <person name="Nusbaum C."/>
            <person name="Birren B."/>
        </authorList>
    </citation>
    <scope>NUCLEOTIDE SEQUENCE</scope>
    <source>
        <strain evidence="2">ERTm2</strain>
    </source>
</reference>
<protein>
    <submittedName>
        <fullName evidence="2">Uncharacterized protein</fullName>
    </submittedName>
</protein>
<accession>A0A086J0G4</accession>
<proteinExistence type="predicted"/>
<evidence type="ECO:0000313" key="4">
    <source>
        <dbReference type="Proteomes" id="UP000054524"/>
    </source>
</evidence>
<evidence type="ECO:0000256" key="1">
    <source>
        <dbReference type="SAM" id="MobiDB-lite"/>
    </source>
</evidence>
<name>H8ZEM8_NEMA1</name>